<keyword evidence="3" id="KW-1185">Reference proteome</keyword>
<dbReference type="Pfam" id="PF00397">
    <property type="entry name" value="WW"/>
    <property type="match status" value="1"/>
</dbReference>
<dbReference type="OrthoDB" id="2020426at2759"/>
<gene>
    <name evidence="2" type="ORF">F1559_005124</name>
</gene>
<dbReference type="InterPro" id="IPR036020">
    <property type="entry name" value="WW_dom_sf"/>
</dbReference>
<evidence type="ECO:0000313" key="3">
    <source>
        <dbReference type="Proteomes" id="UP000530660"/>
    </source>
</evidence>
<sequence>MTGFLHSAKLFFLSSTQRAGLEKGEFSEVQAEWEAKLRRTMRHAERLEGGLSQVTPAWKSVLKSVRVTAKSAKVKAVEGVGRKKQVVEDDFHNVDPGFVEFAQLSEEATGALESLCGRELFTGGTTLSHMLSEVRQYIEGCRTLLTYIGQDVENARLEFDHYYNKCEAISQRARQRRMTEAESERLVRNRVKLERARDRYVARKRNYIDSARALYYKYPPLCRAVLAALWSYQMSASEAIQEVSEMVEQQVSNNIELAKTLDVQSMSPAIPEEDREVKRDDPDIPLTSYEAAKKFEKQPSEVPLPPGWEERIDPATGRIFYISHAEKTTSWVPPTPPKYEKALKAPKPHIEKMTPESVRV</sequence>
<dbReference type="Gene3D" id="2.20.70.10">
    <property type="match status" value="1"/>
</dbReference>
<dbReference type="InterPro" id="IPR027267">
    <property type="entry name" value="AH/BAR_dom_sf"/>
</dbReference>
<protein>
    <recommendedName>
        <fullName evidence="1">WW domain-containing protein</fullName>
    </recommendedName>
</protein>
<dbReference type="PROSITE" id="PS50020">
    <property type="entry name" value="WW_DOMAIN_2"/>
    <property type="match status" value="1"/>
</dbReference>
<reference evidence="2 3" key="1">
    <citation type="journal article" date="2020" name="J. Phycol.">
        <title>Comparative genome analysis reveals Cyanidiococcus gen. nov., a new extremophilic red algal genus sister to Cyanidioschyzon (Cyanidioschyzonaceae, Rhodophyta).</title>
        <authorList>
            <person name="Liu S.-L."/>
            <person name="Chiang Y.-R."/>
            <person name="Yoon H.S."/>
            <person name="Fu H.-Y."/>
        </authorList>
    </citation>
    <scope>NUCLEOTIDE SEQUENCE [LARGE SCALE GENOMIC DNA]</scope>
    <source>
        <strain evidence="2 3">THAL066</strain>
    </source>
</reference>
<proteinExistence type="predicted"/>
<dbReference type="Gene3D" id="1.20.1270.60">
    <property type="entry name" value="Arfaptin homology (AH) domain/BAR domain"/>
    <property type="match status" value="1"/>
</dbReference>
<feature type="domain" description="WW" evidence="1">
    <location>
        <begin position="302"/>
        <end position="336"/>
    </location>
</feature>
<dbReference type="CDD" id="cd00201">
    <property type="entry name" value="WW"/>
    <property type="match status" value="1"/>
</dbReference>
<evidence type="ECO:0000313" key="2">
    <source>
        <dbReference type="EMBL" id="KAF6005520.1"/>
    </source>
</evidence>
<dbReference type="Proteomes" id="UP000530660">
    <property type="component" value="Unassembled WGS sequence"/>
</dbReference>
<dbReference type="SUPFAM" id="SSF51045">
    <property type="entry name" value="WW domain"/>
    <property type="match status" value="1"/>
</dbReference>
<name>A0A7J7IRZ4_9RHOD</name>
<dbReference type="SUPFAM" id="SSF103657">
    <property type="entry name" value="BAR/IMD domain-like"/>
    <property type="match status" value="1"/>
</dbReference>
<dbReference type="SMART" id="SM00456">
    <property type="entry name" value="WW"/>
    <property type="match status" value="1"/>
</dbReference>
<dbReference type="PROSITE" id="PS01159">
    <property type="entry name" value="WW_DOMAIN_1"/>
    <property type="match status" value="1"/>
</dbReference>
<organism evidence="2 3">
    <name type="scientific">Cyanidiococcus yangmingshanensis</name>
    <dbReference type="NCBI Taxonomy" id="2690220"/>
    <lineage>
        <taxon>Eukaryota</taxon>
        <taxon>Rhodophyta</taxon>
        <taxon>Bangiophyceae</taxon>
        <taxon>Cyanidiales</taxon>
        <taxon>Cyanidiaceae</taxon>
        <taxon>Cyanidiococcus</taxon>
    </lineage>
</organism>
<accession>A0A7J7IRZ4</accession>
<comment type="caution">
    <text evidence="2">The sequence shown here is derived from an EMBL/GenBank/DDBJ whole genome shotgun (WGS) entry which is preliminary data.</text>
</comment>
<dbReference type="AlphaFoldDB" id="A0A7J7IRZ4"/>
<dbReference type="InterPro" id="IPR001202">
    <property type="entry name" value="WW_dom"/>
</dbReference>
<dbReference type="EMBL" id="VWRR01000001">
    <property type="protein sequence ID" value="KAF6005520.1"/>
    <property type="molecule type" value="Genomic_DNA"/>
</dbReference>
<evidence type="ECO:0000259" key="1">
    <source>
        <dbReference type="PROSITE" id="PS50020"/>
    </source>
</evidence>